<dbReference type="SUPFAM" id="SSF50891">
    <property type="entry name" value="Cyclophilin-like"/>
    <property type="match status" value="1"/>
</dbReference>
<proteinExistence type="predicted"/>
<protein>
    <recommendedName>
        <fullName evidence="1">Cyclophilin-like domain-containing protein</fullName>
    </recommendedName>
</protein>
<dbReference type="AlphaFoldDB" id="A0A1Y1RZC5"/>
<accession>A0A1Y1RZC5</accession>
<sequence length="158" mass="17452">MKRIVFLLIFLGIIFFPVTWVSEKAAATPSLNEETGFVKEEQNMMIIELTANGKTTVFELNNSRASRELYDQLPLSVKVEDFGGNEKIFYPPDKLDTAGTPLASNNTVGSLAYYAPWGDVVMFYGDFGSAAGLYALGRSVSGEQYIKDMAGTVRIEKK</sequence>
<organism evidence="2 3">
    <name type="scientific">Marispirochaeta aestuarii</name>
    <dbReference type="NCBI Taxonomy" id="1963862"/>
    <lineage>
        <taxon>Bacteria</taxon>
        <taxon>Pseudomonadati</taxon>
        <taxon>Spirochaetota</taxon>
        <taxon>Spirochaetia</taxon>
        <taxon>Spirochaetales</taxon>
        <taxon>Spirochaetaceae</taxon>
        <taxon>Marispirochaeta</taxon>
    </lineage>
</organism>
<dbReference type="EMBL" id="MWQY01000009">
    <property type="protein sequence ID" value="ORC35384.1"/>
    <property type="molecule type" value="Genomic_DNA"/>
</dbReference>
<dbReference type="InterPro" id="IPR029000">
    <property type="entry name" value="Cyclophilin-like_dom_sf"/>
</dbReference>
<dbReference type="InterPro" id="IPR041183">
    <property type="entry name" value="Cyclophilin-like"/>
</dbReference>
<dbReference type="OrthoDB" id="9806505at2"/>
<dbReference type="STRING" id="1963862.B4O97_09435"/>
<feature type="domain" description="Cyclophilin-like" evidence="1">
    <location>
        <begin position="49"/>
        <end position="155"/>
    </location>
</feature>
<keyword evidence="3" id="KW-1185">Reference proteome</keyword>
<evidence type="ECO:0000259" key="1">
    <source>
        <dbReference type="Pfam" id="PF18050"/>
    </source>
</evidence>
<comment type="caution">
    <text evidence="2">The sequence shown here is derived from an EMBL/GenBank/DDBJ whole genome shotgun (WGS) entry which is preliminary data.</text>
</comment>
<gene>
    <name evidence="2" type="ORF">B4O97_09435</name>
</gene>
<evidence type="ECO:0000313" key="3">
    <source>
        <dbReference type="Proteomes" id="UP000192343"/>
    </source>
</evidence>
<dbReference type="Gene3D" id="2.40.100.20">
    <property type="match status" value="1"/>
</dbReference>
<name>A0A1Y1RZC5_9SPIO</name>
<evidence type="ECO:0000313" key="2">
    <source>
        <dbReference type="EMBL" id="ORC35384.1"/>
    </source>
</evidence>
<reference evidence="2 3" key="1">
    <citation type="submission" date="2017-03" db="EMBL/GenBank/DDBJ databases">
        <title>Draft Genome sequence of Marispirochaeta sp. strain JC444.</title>
        <authorList>
            <person name="Shivani Y."/>
            <person name="Subhash Y."/>
            <person name="Sasikala C."/>
            <person name="Ramana C."/>
        </authorList>
    </citation>
    <scope>NUCLEOTIDE SEQUENCE [LARGE SCALE GENOMIC DNA]</scope>
    <source>
        <strain evidence="2 3">JC444</strain>
    </source>
</reference>
<dbReference type="Pfam" id="PF18050">
    <property type="entry name" value="Cyclophil_like2"/>
    <property type="match status" value="1"/>
</dbReference>
<dbReference type="Proteomes" id="UP000192343">
    <property type="component" value="Unassembled WGS sequence"/>
</dbReference>